<evidence type="ECO:0000313" key="4">
    <source>
        <dbReference type="Proteomes" id="UP000676967"/>
    </source>
</evidence>
<name>A0ABN6CQ59_9ACTN</name>
<dbReference type="Gene3D" id="3.30.70.1060">
    <property type="entry name" value="Dimeric alpha+beta barrel"/>
    <property type="match status" value="1"/>
</dbReference>
<dbReference type="Proteomes" id="UP000676967">
    <property type="component" value="Chromosome"/>
</dbReference>
<organism evidence="3 4">
    <name type="scientific">Actinoplanes ianthinogenes</name>
    <dbReference type="NCBI Taxonomy" id="122358"/>
    <lineage>
        <taxon>Bacteria</taxon>
        <taxon>Bacillati</taxon>
        <taxon>Actinomycetota</taxon>
        <taxon>Actinomycetes</taxon>
        <taxon>Micromonosporales</taxon>
        <taxon>Micromonosporaceae</taxon>
        <taxon>Actinoplanes</taxon>
    </lineage>
</organism>
<dbReference type="SUPFAM" id="SSF54909">
    <property type="entry name" value="Dimeric alpha+beta barrel"/>
    <property type="match status" value="1"/>
</dbReference>
<proteinExistence type="inferred from homology"/>
<dbReference type="InterPro" id="IPR005545">
    <property type="entry name" value="YCII"/>
</dbReference>
<accession>A0ABN6CQ59</accession>
<feature type="domain" description="YCII-related" evidence="2">
    <location>
        <begin position="3"/>
        <end position="113"/>
    </location>
</feature>
<gene>
    <name evidence="3" type="ORF">Aiant_79940</name>
</gene>
<sequence>MAKYMLLIYGDATRWDAMSATERSALEAAHAAFREAAGARVLGGEELESAPSATTLRGGVTGDLITTDGPFLDTKEALGGFYLLEAADLDEVLALAALLPEVRAGHSGVEIRPVVFHG</sequence>
<evidence type="ECO:0000256" key="1">
    <source>
        <dbReference type="ARBA" id="ARBA00007689"/>
    </source>
</evidence>
<reference evidence="3 4" key="1">
    <citation type="submission" date="2020-08" db="EMBL/GenBank/DDBJ databases">
        <title>Whole genome shotgun sequence of Actinoplanes ianthinogenes NBRC 13996.</title>
        <authorList>
            <person name="Komaki H."/>
            <person name="Tamura T."/>
        </authorList>
    </citation>
    <scope>NUCLEOTIDE SEQUENCE [LARGE SCALE GENOMIC DNA]</scope>
    <source>
        <strain evidence="3 4">NBRC 13996</strain>
    </source>
</reference>
<protein>
    <recommendedName>
        <fullName evidence="2">YCII-related domain-containing protein</fullName>
    </recommendedName>
</protein>
<dbReference type="RefSeq" id="WP_189334876.1">
    <property type="nucleotide sequence ID" value="NZ_AP023356.1"/>
</dbReference>
<evidence type="ECO:0000259" key="2">
    <source>
        <dbReference type="Pfam" id="PF03795"/>
    </source>
</evidence>
<dbReference type="EMBL" id="AP023356">
    <property type="protein sequence ID" value="BCJ47337.1"/>
    <property type="molecule type" value="Genomic_DNA"/>
</dbReference>
<dbReference type="PANTHER" id="PTHR35174:SF3">
    <property type="entry name" value="BLL7171 PROTEIN"/>
    <property type="match status" value="1"/>
</dbReference>
<comment type="similarity">
    <text evidence="1">Belongs to the YciI family.</text>
</comment>
<evidence type="ECO:0000313" key="3">
    <source>
        <dbReference type="EMBL" id="BCJ47337.1"/>
    </source>
</evidence>
<dbReference type="Pfam" id="PF03795">
    <property type="entry name" value="YCII"/>
    <property type="match status" value="1"/>
</dbReference>
<dbReference type="PANTHER" id="PTHR35174">
    <property type="entry name" value="BLL7171 PROTEIN-RELATED"/>
    <property type="match status" value="1"/>
</dbReference>
<keyword evidence="4" id="KW-1185">Reference proteome</keyword>
<dbReference type="InterPro" id="IPR011008">
    <property type="entry name" value="Dimeric_a/b-barrel"/>
</dbReference>